<dbReference type="Gene3D" id="3.60.21.10">
    <property type="match status" value="1"/>
</dbReference>
<dbReference type="InterPro" id="IPR029052">
    <property type="entry name" value="Metallo-depent_PP-like"/>
</dbReference>
<keyword evidence="1 4" id="KW-0732">Signal</keyword>
<dbReference type="GO" id="GO:0003993">
    <property type="term" value="F:acid phosphatase activity"/>
    <property type="evidence" value="ECO:0007669"/>
    <property type="project" value="InterPro"/>
</dbReference>
<dbReference type="SUPFAM" id="SSF56300">
    <property type="entry name" value="Metallo-dependent phosphatases"/>
    <property type="match status" value="1"/>
</dbReference>
<evidence type="ECO:0000256" key="4">
    <source>
        <dbReference type="SAM" id="SignalP"/>
    </source>
</evidence>
<dbReference type="AlphaFoldDB" id="A0A376CNC0"/>
<feature type="region of interest" description="Disordered" evidence="2">
    <location>
        <begin position="620"/>
        <end position="643"/>
    </location>
</feature>
<gene>
    <name evidence="6" type="ORF">NCTC11862_01594</name>
</gene>
<dbReference type="Proteomes" id="UP000254467">
    <property type="component" value="Unassembled WGS sequence"/>
</dbReference>
<feature type="transmembrane region" description="Helical" evidence="3">
    <location>
        <begin position="647"/>
        <end position="669"/>
    </location>
</feature>
<keyword evidence="3" id="KW-0472">Membrane</keyword>
<evidence type="ECO:0000256" key="1">
    <source>
        <dbReference type="ARBA" id="ARBA00022729"/>
    </source>
</evidence>
<keyword evidence="3" id="KW-0812">Transmembrane</keyword>
<evidence type="ECO:0000313" key="7">
    <source>
        <dbReference type="Proteomes" id="UP000254467"/>
    </source>
</evidence>
<proteinExistence type="predicted"/>
<dbReference type="PANTHER" id="PTHR22953:SF153">
    <property type="entry name" value="PURPLE ACID PHOSPHATASE"/>
    <property type="match status" value="1"/>
</dbReference>
<feature type="domain" description="Calcineurin-like phosphoesterase" evidence="5">
    <location>
        <begin position="170"/>
        <end position="497"/>
    </location>
</feature>
<dbReference type="Pfam" id="PF00149">
    <property type="entry name" value="Metallophos"/>
    <property type="match status" value="1"/>
</dbReference>
<keyword evidence="7" id="KW-1185">Reference proteome</keyword>
<feature type="chain" id="PRO_5016836786" evidence="4">
    <location>
        <begin position="24"/>
        <end position="685"/>
    </location>
</feature>
<name>A0A376CNC0_9CORY</name>
<dbReference type="PANTHER" id="PTHR22953">
    <property type="entry name" value="ACID PHOSPHATASE RELATED"/>
    <property type="match status" value="1"/>
</dbReference>
<dbReference type="STRING" id="35756.GCA_001044155_00717"/>
<organism evidence="6 7">
    <name type="scientific">Corynebacterium pilosum</name>
    <dbReference type="NCBI Taxonomy" id="35756"/>
    <lineage>
        <taxon>Bacteria</taxon>
        <taxon>Bacillati</taxon>
        <taxon>Actinomycetota</taxon>
        <taxon>Actinomycetes</taxon>
        <taxon>Mycobacteriales</taxon>
        <taxon>Corynebacteriaceae</taxon>
        <taxon>Corynebacterium</taxon>
    </lineage>
</organism>
<feature type="signal peptide" evidence="4">
    <location>
        <begin position="1"/>
        <end position="23"/>
    </location>
</feature>
<dbReference type="InterPro" id="IPR004843">
    <property type="entry name" value="Calcineurin-like_PHP"/>
</dbReference>
<evidence type="ECO:0000256" key="2">
    <source>
        <dbReference type="SAM" id="MobiDB-lite"/>
    </source>
</evidence>
<dbReference type="RefSeq" id="WP_018581905.1">
    <property type="nucleotide sequence ID" value="NZ_LDYD01000004.1"/>
</dbReference>
<evidence type="ECO:0000256" key="3">
    <source>
        <dbReference type="SAM" id="Phobius"/>
    </source>
</evidence>
<dbReference type="EMBL" id="UFXQ01000001">
    <property type="protein sequence ID" value="STC69795.1"/>
    <property type="molecule type" value="Genomic_DNA"/>
</dbReference>
<dbReference type="InterPro" id="IPR039331">
    <property type="entry name" value="PAPs-like"/>
</dbReference>
<accession>A0A376CNC0</accession>
<protein>
    <submittedName>
        <fullName evidence="6">Calcineurin-like phosphoesterase</fullName>
    </submittedName>
</protein>
<evidence type="ECO:0000259" key="5">
    <source>
        <dbReference type="Pfam" id="PF00149"/>
    </source>
</evidence>
<sequence length="685" mass="73701">MKRFTSIILALALSATLAPAVQAAPTVTGSGSLLSDPFLQLPEVGSVNVVWFTNTPGSTHAIVTGDVDKLTADNAADAAAGNVDGVDVFAADTMKLSRMAEDAESFVVNAPAESEGIVARDVYRHEGTITGMHPTQRMPYRVISIDGGEVAMSEVFSAADKFESGEGVSFLLTSDHQEKKNAPANLQYAAQTIAEQGGPIDVALVAGDLVNVPDRASEWFDHTNGLAFFQGMQGNAEFTNPESGTVFNGGEIAQNAHVYPVIGNHEVMGRVDGRTNMTHAFNNPVPREVAEAEYEKVAAEVNPTGDAAVKEKWIEDNSFSTRSYEEIFSLPESSAGGEKYYATSIGNTRLISLYSTRIWRGTDAVEDPAARDKTSRYHESADVLDQPLERGYGDFIFEDLAVDSAQYNWLEQELASPETTEAEHVIVMLHESPHSLGNNAMPHFSHPVESVEKDEEGNVVGITYEYPEEGNILLNSLMPLVDKPGTPVDLVFNGHSHLWNRFESDNGVNFIETSNVGNSYGARHEDSTNGPRPVPAKDSQYWDPKNYMEYGSPGGLEPIVPTIKPLEGQTLSGEPAPWVASNQYSVFTGFDSETGIVRSWIFDGDAAEPTVELLDEFSLSDRPAEEPQDDTDKDQPTPGGSANGSSLGGALAVLIGLMAAVLGGGFFAVQNGLIQLPPQIRALLP</sequence>
<reference evidence="6 7" key="1">
    <citation type="submission" date="2018-06" db="EMBL/GenBank/DDBJ databases">
        <authorList>
            <consortium name="Pathogen Informatics"/>
            <person name="Doyle S."/>
        </authorList>
    </citation>
    <scope>NUCLEOTIDE SEQUENCE [LARGE SCALE GENOMIC DNA]</scope>
    <source>
        <strain evidence="6 7">NCTC11862</strain>
    </source>
</reference>
<keyword evidence="3" id="KW-1133">Transmembrane helix</keyword>
<feature type="region of interest" description="Disordered" evidence="2">
    <location>
        <begin position="522"/>
        <end position="542"/>
    </location>
</feature>
<evidence type="ECO:0000313" key="6">
    <source>
        <dbReference type="EMBL" id="STC69795.1"/>
    </source>
</evidence>